<dbReference type="AlphaFoldDB" id="A0A4Q7YU14"/>
<dbReference type="OrthoDB" id="9788468at2"/>
<comment type="caution">
    <text evidence="2">The sequence shown here is derived from an EMBL/GenBank/DDBJ whole genome shotgun (WGS) entry which is preliminary data.</text>
</comment>
<gene>
    <name evidence="2" type="ORF">BDD14_2848</name>
</gene>
<dbReference type="EMBL" id="SHKW01000001">
    <property type="protein sequence ID" value="RZU41332.1"/>
    <property type="molecule type" value="Genomic_DNA"/>
</dbReference>
<dbReference type="Pfam" id="PF13669">
    <property type="entry name" value="Glyoxalase_4"/>
    <property type="match status" value="1"/>
</dbReference>
<protein>
    <submittedName>
        <fullName evidence="2">Methylmalonyl-CoA/ethylmalonyl-CoA epimerase</fullName>
    </submittedName>
</protein>
<dbReference type="SUPFAM" id="SSF54593">
    <property type="entry name" value="Glyoxalase/Bleomycin resistance protein/Dihydroxybiphenyl dioxygenase"/>
    <property type="match status" value="1"/>
</dbReference>
<feature type="domain" description="VOC" evidence="1">
    <location>
        <begin position="5"/>
        <end position="134"/>
    </location>
</feature>
<dbReference type="InterPro" id="IPR037523">
    <property type="entry name" value="VOC_core"/>
</dbReference>
<dbReference type="Proteomes" id="UP000292958">
    <property type="component" value="Unassembled WGS sequence"/>
</dbReference>
<keyword evidence="3" id="KW-1185">Reference proteome</keyword>
<organism evidence="2 3">
    <name type="scientific">Edaphobacter modestus</name>
    <dbReference type="NCBI Taxonomy" id="388466"/>
    <lineage>
        <taxon>Bacteria</taxon>
        <taxon>Pseudomonadati</taxon>
        <taxon>Acidobacteriota</taxon>
        <taxon>Terriglobia</taxon>
        <taxon>Terriglobales</taxon>
        <taxon>Acidobacteriaceae</taxon>
        <taxon>Edaphobacter</taxon>
    </lineage>
</organism>
<dbReference type="PROSITE" id="PS51819">
    <property type="entry name" value="VOC"/>
    <property type="match status" value="1"/>
</dbReference>
<name>A0A4Q7YU14_9BACT</name>
<sequence>MSRLKFDHIGLVVGDMAKGREFLESMFGIDRWTEVFEDPGIGVYVQFGRAEDGPCYELISPLGEASPVTTALKRGINILNHVAYLTVDLDRDARSLEANGSIMAGPPKPAVAYRGARVQFWITTERFMVELIEAPGHEHAYRIKE</sequence>
<reference evidence="2 3" key="1">
    <citation type="submission" date="2019-02" db="EMBL/GenBank/DDBJ databases">
        <title>Genomic Encyclopedia of Archaeal and Bacterial Type Strains, Phase II (KMG-II): from individual species to whole genera.</title>
        <authorList>
            <person name="Goeker M."/>
        </authorList>
    </citation>
    <scope>NUCLEOTIDE SEQUENCE [LARGE SCALE GENOMIC DNA]</scope>
    <source>
        <strain evidence="2 3">DSM 18101</strain>
    </source>
</reference>
<dbReference type="RefSeq" id="WP_130419268.1">
    <property type="nucleotide sequence ID" value="NZ_SHKW01000001.1"/>
</dbReference>
<evidence type="ECO:0000259" key="1">
    <source>
        <dbReference type="PROSITE" id="PS51819"/>
    </source>
</evidence>
<proteinExistence type="predicted"/>
<dbReference type="Gene3D" id="3.10.180.10">
    <property type="entry name" value="2,3-Dihydroxybiphenyl 1,2-Dioxygenase, domain 1"/>
    <property type="match status" value="1"/>
</dbReference>
<evidence type="ECO:0000313" key="3">
    <source>
        <dbReference type="Proteomes" id="UP000292958"/>
    </source>
</evidence>
<accession>A0A4Q7YU14</accession>
<dbReference type="InterPro" id="IPR029068">
    <property type="entry name" value="Glyas_Bleomycin-R_OHBP_Dase"/>
</dbReference>
<evidence type="ECO:0000313" key="2">
    <source>
        <dbReference type="EMBL" id="RZU41332.1"/>
    </source>
</evidence>